<dbReference type="Proteomes" id="UP001497644">
    <property type="component" value="Chromosome 3"/>
</dbReference>
<evidence type="ECO:0000313" key="4">
    <source>
        <dbReference type="Proteomes" id="UP001497644"/>
    </source>
</evidence>
<proteinExistence type="predicted"/>
<dbReference type="Gene3D" id="3.30.420.10">
    <property type="entry name" value="Ribonuclease H-like superfamily/Ribonuclease H"/>
    <property type="match status" value="1"/>
</dbReference>
<name>A0AAV2NLM6_9HYME</name>
<evidence type="ECO:0000313" key="3">
    <source>
        <dbReference type="EMBL" id="CAL1680973.1"/>
    </source>
</evidence>
<gene>
    <name evidence="3" type="ORF">LPLAT_LOCUS7140</name>
</gene>
<dbReference type="InterPro" id="IPR038717">
    <property type="entry name" value="Tc1-like_DDE_dom"/>
</dbReference>
<dbReference type="PANTHER" id="PTHR33939:SF1">
    <property type="entry name" value="DUF4371 DOMAIN-CONTAINING PROTEIN"/>
    <property type="match status" value="1"/>
</dbReference>
<dbReference type="InterPro" id="IPR036397">
    <property type="entry name" value="RNaseH_sf"/>
</dbReference>
<feature type="domain" description="Tc1-like transposase DDE" evidence="2">
    <location>
        <begin position="237"/>
        <end position="390"/>
    </location>
</feature>
<feature type="region of interest" description="Disordered" evidence="1">
    <location>
        <begin position="1"/>
        <end position="21"/>
    </location>
</feature>
<dbReference type="GO" id="GO:0003676">
    <property type="term" value="F:nucleic acid binding"/>
    <property type="evidence" value="ECO:0007669"/>
    <property type="project" value="InterPro"/>
</dbReference>
<accession>A0AAV2NLM6</accession>
<dbReference type="AlphaFoldDB" id="A0AAV2NLM6"/>
<evidence type="ECO:0000259" key="2">
    <source>
        <dbReference type="Pfam" id="PF13358"/>
    </source>
</evidence>
<evidence type="ECO:0000256" key="1">
    <source>
        <dbReference type="SAM" id="MobiDB-lite"/>
    </source>
</evidence>
<reference evidence="3" key="1">
    <citation type="submission" date="2024-04" db="EMBL/GenBank/DDBJ databases">
        <authorList>
            <consortium name="Molecular Ecology Group"/>
        </authorList>
    </citation>
    <scope>NUCLEOTIDE SEQUENCE</scope>
</reference>
<dbReference type="PANTHER" id="PTHR33939">
    <property type="entry name" value="PROTEIN CBG22215"/>
    <property type="match status" value="1"/>
</dbReference>
<protein>
    <recommendedName>
        <fullName evidence="2">Tc1-like transposase DDE domain-containing protein</fullName>
    </recommendedName>
</protein>
<keyword evidence="4" id="KW-1185">Reference proteome</keyword>
<sequence length="461" mass="53385">MEEGSDVEVGPLSPTKRNKRGQLVHKRERLLIVNLYKDLKEESPNISKKEAYGILSKRTGFGIFSIKKTLLEYERTGNVTSPNKKKHRITSNQRVDECDRNAIRRKVHQFYFNKELPTLAKVLQTVNNDEDLPNFKRTNFWKLLKELNFTFVGRRRNSVLTERDDLILWRRNYLRAVRKFREDGRPIYYLDETWVNAGDVSAKVWIDTTIKSKRDAFLRGLSTGPSNPTGKGKRLIVLHIGSTAGFVPDGLLCYESKKNTADYHDEMNGDTFLEWFENILPSLEDNAVIVMDNAPYHSAKLEKVPNASWKKAAIIEWLESKDKAADMTMLKAELLQSVALIKDNFNKYVIDEKAKEHNKTVLRLPPYHCELNPIEMVWSMVKGHVKSHNNTFKINDVKILLEQGVERVTAEHWSNFVRHVIEEENKLWEIDEIADRMIDEIPPLIIHVGSESDSDTDYSSD</sequence>
<dbReference type="EMBL" id="OZ034826">
    <property type="protein sequence ID" value="CAL1680973.1"/>
    <property type="molecule type" value="Genomic_DNA"/>
</dbReference>
<dbReference type="Pfam" id="PF13358">
    <property type="entry name" value="DDE_3"/>
    <property type="match status" value="1"/>
</dbReference>
<organism evidence="3 4">
    <name type="scientific">Lasius platythorax</name>
    <dbReference type="NCBI Taxonomy" id="488582"/>
    <lineage>
        <taxon>Eukaryota</taxon>
        <taxon>Metazoa</taxon>
        <taxon>Ecdysozoa</taxon>
        <taxon>Arthropoda</taxon>
        <taxon>Hexapoda</taxon>
        <taxon>Insecta</taxon>
        <taxon>Pterygota</taxon>
        <taxon>Neoptera</taxon>
        <taxon>Endopterygota</taxon>
        <taxon>Hymenoptera</taxon>
        <taxon>Apocrita</taxon>
        <taxon>Aculeata</taxon>
        <taxon>Formicoidea</taxon>
        <taxon>Formicidae</taxon>
        <taxon>Formicinae</taxon>
        <taxon>Lasius</taxon>
        <taxon>Lasius</taxon>
    </lineage>
</organism>